<dbReference type="Pfam" id="PF01300">
    <property type="entry name" value="Sua5_yciO_yrdC"/>
    <property type="match status" value="1"/>
</dbReference>
<dbReference type="EC" id="2.7.7.87" evidence="3 13"/>
<dbReference type="InterPro" id="IPR006070">
    <property type="entry name" value="Sua5-like_dom"/>
</dbReference>
<dbReference type="InterPro" id="IPR017945">
    <property type="entry name" value="DHBP_synth_RibB-like_a/b_dom"/>
</dbReference>
<feature type="binding site" evidence="14">
    <location>
        <position position="117"/>
    </location>
    <ligand>
        <name>ATP</name>
        <dbReference type="ChEBI" id="CHEBI:30616"/>
    </ligand>
</feature>
<dbReference type="InterPro" id="IPR038385">
    <property type="entry name" value="Sua5/YwlC_C"/>
</dbReference>
<dbReference type="InterPro" id="IPR005145">
    <property type="entry name" value="Sua5_C"/>
</dbReference>
<protein>
    <recommendedName>
        <fullName evidence="4 13">Threonylcarbamoyl-AMP synthase</fullName>
        <shortName evidence="13">TC-AMP synthase</shortName>
        <ecNumber evidence="3 13">2.7.7.87</ecNumber>
    </recommendedName>
    <alternativeName>
        <fullName evidence="11 13">L-threonylcarbamoyladenylate synthase</fullName>
    </alternativeName>
</protein>
<sequence length="315" mass="32319">MPDRPERLAPDHAGIARAVALLRAGDLVAIPTETVYGLAADARNDAAVAAIFAAKGRPDFNPLIAHVADAAAARELVRWSDRAEALAQAFWPGPLTLVLPLREGHGLSPRVTAGLDTLGVRVPDRAATLALLRAFGGPVAAPSANPSGQLSPTTPAHVVAGLGPRVAAVLDAGPCPVGVESTILALDPAPRLLRPGGVPGEAIEAVLGQAVAEPAQNPERPDSPGQLASHYAPRAALRLDATDWRPGERRLGFGPVDCDLNLSAAGDLAEAAANLFHHLHALDDGEAVIAVSPIPETGLGVAINDRLRRAAAPRG</sequence>
<evidence type="ECO:0000256" key="11">
    <source>
        <dbReference type="ARBA" id="ARBA00029774"/>
    </source>
</evidence>
<dbReference type="GO" id="GO:0005524">
    <property type="term" value="F:ATP binding"/>
    <property type="evidence" value="ECO:0007669"/>
    <property type="project" value="UniProtKB-UniRule"/>
</dbReference>
<gene>
    <name evidence="16" type="ORF">DRV85_08310</name>
</gene>
<dbReference type="GO" id="GO:0061710">
    <property type="term" value="F:L-threonylcarbamoyladenylate synthase"/>
    <property type="evidence" value="ECO:0007669"/>
    <property type="project" value="UniProtKB-EC"/>
</dbReference>
<evidence type="ECO:0000313" key="17">
    <source>
        <dbReference type="Proteomes" id="UP000253370"/>
    </source>
</evidence>
<dbReference type="NCBIfam" id="TIGR00057">
    <property type="entry name" value="L-threonylcarbamoyladenylate synthase"/>
    <property type="match status" value="1"/>
</dbReference>
<dbReference type="PROSITE" id="PS51163">
    <property type="entry name" value="YRDC"/>
    <property type="match status" value="1"/>
</dbReference>
<reference evidence="16 17" key="1">
    <citation type="submission" date="2018-07" db="EMBL/GenBank/DDBJ databases">
        <title>Rhodosalinus sp. strain E84T genomic sequence and assembly.</title>
        <authorList>
            <person name="Liu Z.-W."/>
            <person name="Lu D.-C."/>
        </authorList>
    </citation>
    <scope>NUCLEOTIDE SEQUENCE [LARGE SCALE GENOMIC DNA]</scope>
    <source>
        <strain evidence="16 17">E84</strain>
    </source>
</reference>
<dbReference type="PANTHER" id="PTHR17490">
    <property type="entry name" value="SUA5"/>
    <property type="match status" value="1"/>
</dbReference>
<dbReference type="PANTHER" id="PTHR17490:SF16">
    <property type="entry name" value="THREONYLCARBAMOYL-AMP SYNTHASE"/>
    <property type="match status" value="1"/>
</dbReference>
<evidence type="ECO:0000256" key="5">
    <source>
        <dbReference type="ARBA" id="ARBA00022490"/>
    </source>
</evidence>
<feature type="binding site" evidence="14">
    <location>
        <position position="121"/>
    </location>
    <ligand>
        <name>L-threonine</name>
        <dbReference type="ChEBI" id="CHEBI:57926"/>
    </ligand>
</feature>
<feature type="domain" description="YrdC-like" evidence="15">
    <location>
        <begin position="12"/>
        <end position="198"/>
    </location>
</feature>
<feature type="binding site" evidence="14">
    <location>
        <position position="181"/>
    </location>
    <ligand>
        <name>L-threonine</name>
        <dbReference type="ChEBI" id="CHEBI:57926"/>
    </ligand>
</feature>
<feature type="binding site" evidence="14">
    <location>
        <position position="61"/>
    </location>
    <ligand>
        <name>ATP</name>
        <dbReference type="ChEBI" id="CHEBI:30616"/>
    </ligand>
</feature>
<feature type="binding site" evidence="14">
    <location>
        <position position="141"/>
    </location>
    <ligand>
        <name>L-threonine</name>
        <dbReference type="ChEBI" id="CHEBI:57926"/>
    </ligand>
</feature>
<comment type="function">
    <text evidence="13">Required for the formation of a threonylcarbamoyl group on adenosine at position 37 (t(6)A37) in tRNAs that read codons beginning with adenine.</text>
</comment>
<feature type="binding site" evidence="14">
    <location>
        <position position="143"/>
    </location>
    <ligand>
        <name>ATP</name>
        <dbReference type="ChEBI" id="CHEBI:30616"/>
    </ligand>
</feature>
<comment type="caution">
    <text evidence="16">The sequence shown here is derived from an EMBL/GenBank/DDBJ whole genome shotgun (WGS) entry which is preliminary data.</text>
</comment>
<evidence type="ECO:0000259" key="15">
    <source>
        <dbReference type="PROSITE" id="PS51163"/>
    </source>
</evidence>
<dbReference type="Proteomes" id="UP000253370">
    <property type="component" value="Unassembled WGS sequence"/>
</dbReference>
<name>A0A365U9K7_9RHOB</name>
<evidence type="ECO:0000256" key="1">
    <source>
        <dbReference type="ARBA" id="ARBA00004496"/>
    </source>
</evidence>
<dbReference type="GO" id="GO:0003725">
    <property type="term" value="F:double-stranded RNA binding"/>
    <property type="evidence" value="ECO:0007669"/>
    <property type="project" value="UniProtKB-UniRule"/>
</dbReference>
<keyword evidence="7 13" id="KW-0819">tRNA processing</keyword>
<dbReference type="Gene3D" id="3.40.50.11030">
    <property type="entry name" value="Threonylcarbamoyl-AMP synthase, C-terminal domain"/>
    <property type="match status" value="1"/>
</dbReference>
<keyword evidence="5 13" id="KW-0963">Cytoplasm</keyword>
<dbReference type="GO" id="GO:0006450">
    <property type="term" value="P:regulation of translational fidelity"/>
    <property type="evidence" value="ECO:0007669"/>
    <property type="project" value="TreeGrafter"/>
</dbReference>
<dbReference type="AlphaFoldDB" id="A0A365U9K7"/>
<feature type="binding site" evidence="14">
    <location>
        <position position="34"/>
    </location>
    <ligand>
        <name>L-threonine</name>
        <dbReference type="ChEBI" id="CHEBI:57926"/>
    </ligand>
</feature>
<evidence type="ECO:0000256" key="13">
    <source>
        <dbReference type="PIRNR" id="PIRNR004930"/>
    </source>
</evidence>
<feature type="binding site" evidence="14">
    <location>
        <position position="231"/>
    </location>
    <ligand>
        <name>ATP</name>
        <dbReference type="ChEBI" id="CHEBI:30616"/>
    </ligand>
</feature>
<evidence type="ECO:0000256" key="14">
    <source>
        <dbReference type="PIRSR" id="PIRSR004930-1"/>
    </source>
</evidence>
<comment type="catalytic activity">
    <reaction evidence="12 13">
        <text>L-threonine + hydrogencarbonate + ATP = L-threonylcarbamoyladenylate + diphosphate + H2O</text>
        <dbReference type="Rhea" id="RHEA:36407"/>
        <dbReference type="ChEBI" id="CHEBI:15377"/>
        <dbReference type="ChEBI" id="CHEBI:17544"/>
        <dbReference type="ChEBI" id="CHEBI:30616"/>
        <dbReference type="ChEBI" id="CHEBI:33019"/>
        <dbReference type="ChEBI" id="CHEBI:57926"/>
        <dbReference type="ChEBI" id="CHEBI:73682"/>
        <dbReference type="EC" id="2.7.7.87"/>
    </reaction>
</comment>
<evidence type="ECO:0000256" key="8">
    <source>
        <dbReference type="ARBA" id="ARBA00022695"/>
    </source>
</evidence>
<comment type="similarity">
    <text evidence="2 13">Belongs to the SUA5 family.</text>
</comment>
<feature type="binding site" evidence="14">
    <location>
        <position position="151"/>
    </location>
    <ligand>
        <name>ATP</name>
        <dbReference type="ChEBI" id="CHEBI:30616"/>
    </ligand>
</feature>
<dbReference type="SUPFAM" id="SSF55821">
    <property type="entry name" value="YrdC/RibB"/>
    <property type="match status" value="1"/>
</dbReference>
<proteinExistence type="inferred from homology"/>
<evidence type="ECO:0000256" key="12">
    <source>
        <dbReference type="ARBA" id="ARBA00048366"/>
    </source>
</evidence>
<dbReference type="PIRSF" id="PIRSF004930">
    <property type="entry name" value="Tln_factor_SUA5"/>
    <property type="match status" value="1"/>
</dbReference>
<keyword evidence="10 13" id="KW-0067">ATP-binding</keyword>
<dbReference type="EMBL" id="QNTQ01000006">
    <property type="protein sequence ID" value="RBI85722.1"/>
    <property type="molecule type" value="Genomic_DNA"/>
</dbReference>
<evidence type="ECO:0000256" key="9">
    <source>
        <dbReference type="ARBA" id="ARBA00022741"/>
    </source>
</evidence>
<dbReference type="RefSeq" id="WP_113288980.1">
    <property type="nucleotide sequence ID" value="NZ_QNTQ01000006.1"/>
</dbReference>
<evidence type="ECO:0000256" key="3">
    <source>
        <dbReference type="ARBA" id="ARBA00012584"/>
    </source>
</evidence>
<dbReference type="Pfam" id="PF03481">
    <property type="entry name" value="Sua5_C"/>
    <property type="match status" value="1"/>
</dbReference>
<evidence type="ECO:0000256" key="10">
    <source>
        <dbReference type="ARBA" id="ARBA00022840"/>
    </source>
</evidence>
<dbReference type="InterPro" id="IPR050156">
    <property type="entry name" value="TC-AMP_synthase_SUA5"/>
</dbReference>
<dbReference type="InterPro" id="IPR010923">
    <property type="entry name" value="T(6)A37_SUA5"/>
</dbReference>
<feature type="binding site" evidence="14">
    <location>
        <position position="194"/>
    </location>
    <ligand>
        <name>ATP</name>
        <dbReference type="ChEBI" id="CHEBI:30616"/>
    </ligand>
</feature>
<evidence type="ECO:0000256" key="7">
    <source>
        <dbReference type="ARBA" id="ARBA00022694"/>
    </source>
</evidence>
<comment type="subcellular location">
    <subcellularLocation>
        <location evidence="1 13">Cytoplasm</location>
    </subcellularLocation>
</comment>
<keyword evidence="6 13" id="KW-0808">Transferase</keyword>
<dbReference type="GO" id="GO:0000049">
    <property type="term" value="F:tRNA binding"/>
    <property type="evidence" value="ECO:0007669"/>
    <property type="project" value="TreeGrafter"/>
</dbReference>
<dbReference type="OrthoDB" id="9814580at2"/>
<keyword evidence="17" id="KW-1185">Reference proteome</keyword>
<keyword evidence="9 13" id="KW-0547">Nucleotide-binding</keyword>
<organism evidence="16 17">
    <name type="scientific">Rhodosalinus halophilus</name>
    <dbReference type="NCBI Taxonomy" id="2259333"/>
    <lineage>
        <taxon>Bacteria</taxon>
        <taxon>Pseudomonadati</taxon>
        <taxon>Pseudomonadota</taxon>
        <taxon>Alphaproteobacteria</taxon>
        <taxon>Rhodobacterales</taxon>
        <taxon>Paracoccaceae</taxon>
        <taxon>Rhodosalinus</taxon>
    </lineage>
</organism>
<evidence type="ECO:0000313" key="16">
    <source>
        <dbReference type="EMBL" id="RBI85722.1"/>
    </source>
</evidence>
<dbReference type="Gene3D" id="3.90.870.10">
    <property type="entry name" value="DHBP synthase"/>
    <property type="match status" value="1"/>
</dbReference>
<dbReference type="GO" id="GO:0008033">
    <property type="term" value="P:tRNA processing"/>
    <property type="evidence" value="ECO:0007669"/>
    <property type="project" value="UniProtKB-KW"/>
</dbReference>
<evidence type="ECO:0000256" key="6">
    <source>
        <dbReference type="ARBA" id="ARBA00022679"/>
    </source>
</evidence>
<keyword evidence="8 13" id="KW-0548">Nucleotidyltransferase</keyword>
<feature type="binding site" evidence="14">
    <location>
        <position position="57"/>
    </location>
    <ligand>
        <name>ATP</name>
        <dbReference type="ChEBI" id="CHEBI:30616"/>
    </ligand>
</feature>
<accession>A0A365U9K7</accession>
<evidence type="ECO:0000256" key="4">
    <source>
        <dbReference type="ARBA" id="ARBA00015492"/>
    </source>
</evidence>
<feature type="binding site" evidence="14">
    <location>
        <position position="66"/>
    </location>
    <ligand>
        <name>L-threonine</name>
        <dbReference type="ChEBI" id="CHEBI:57926"/>
    </ligand>
</feature>
<evidence type="ECO:0000256" key="2">
    <source>
        <dbReference type="ARBA" id="ARBA00007663"/>
    </source>
</evidence>
<dbReference type="GO" id="GO:0005737">
    <property type="term" value="C:cytoplasm"/>
    <property type="evidence" value="ECO:0007669"/>
    <property type="project" value="UniProtKB-SubCell"/>
</dbReference>